<dbReference type="GO" id="GO:0000976">
    <property type="term" value="F:transcription cis-regulatory region binding"/>
    <property type="evidence" value="ECO:0007669"/>
    <property type="project" value="TreeGrafter"/>
</dbReference>
<dbReference type="InterPro" id="IPR011006">
    <property type="entry name" value="CheY-like_superfamily"/>
</dbReference>
<dbReference type="GO" id="GO:0032993">
    <property type="term" value="C:protein-DNA complex"/>
    <property type="evidence" value="ECO:0007669"/>
    <property type="project" value="TreeGrafter"/>
</dbReference>
<name>A0A1M5Z6H5_9FIRM</name>
<dbReference type="AlphaFoldDB" id="A0A1M5Z6H5"/>
<proteinExistence type="predicted"/>
<dbReference type="PANTHER" id="PTHR48111:SF21">
    <property type="entry name" value="DNA-BINDING DUAL MASTER TRANSCRIPTIONAL REGULATOR RPAA"/>
    <property type="match status" value="1"/>
</dbReference>
<dbReference type="Gene3D" id="6.10.250.690">
    <property type="match status" value="1"/>
</dbReference>
<evidence type="ECO:0000256" key="6">
    <source>
        <dbReference type="ARBA" id="ARBA00023163"/>
    </source>
</evidence>
<dbReference type="InterPro" id="IPR039420">
    <property type="entry name" value="WalR-like"/>
</dbReference>
<dbReference type="Gene3D" id="1.10.10.10">
    <property type="entry name" value="Winged helix-like DNA-binding domain superfamily/Winged helix DNA-binding domain"/>
    <property type="match status" value="1"/>
</dbReference>
<dbReference type="PROSITE" id="PS51755">
    <property type="entry name" value="OMPR_PHOB"/>
    <property type="match status" value="1"/>
</dbReference>
<dbReference type="OrthoDB" id="9790454at2"/>
<dbReference type="InterPro" id="IPR001789">
    <property type="entry name" value="Sig_transdc_resp-reg_receiver"/>
</dbReference>
<dbReference type="FunFam" id="3.40.50.2300:FF:000001">
    <property type="entry name" value="DNA-binding response regulator PhoB"/>
    <property type="match status" value="1"/>
</dbReference>
<organism evidence="12 13">
    <name type="scientific">Desulfosporosinus lacus DSM 15449</name>
    <dbReference type="NCBI Taxonomy" id="1121420"/>
    <lineage>
        <taxon>Bacteria</taxon>
        <taxon>Bacillati</taxon>
        <taxon>Bacillota</taxon>
        <taxon>Clostridia</taxon>
        <taxon>Eubacteriales</taxon>
        <taxon>Desulfitobacteriaceae</taxon>
        <taxon>Desulfosporosinus</taxon>
    </lineage>
</organism>
<evidence type="ECO:0000256" key="9">
    <source>
        <dbReference type="PROSITE-ProRule" id="PRU01091"/>
    </source>
</evidence>
<dbReference type="SMART" id="SM00862">
    <property type="entry name" value="Trans_reg_C"/>
    <property type="match status" value="1"/>
</dbReference>
<evidence type="ECO:0000256" key="7">
    <source>
        <dbReference type="ARBA" id="ARBA00024867"/>
    </source>
</evidence>
<dbReference type="GO" id="GO:0005829">
    <property type="term" value="C:cytosol"/>
    <property type="evidence" value="ECO:0007669"/>
    <property type="project" value="TreeGrafter"/>
</dbReference>
<keyword evidence="13" id="KW-1185">Reference proteome</keyword>
<dbReference type="InterPro" id="IPR036388">
    <property type="entry name" value="WH-like_DNA-bd_sf"/>
</dbReference>
<dbReference type="GO" id="GO:0006355">
    <property type="term" value="P:regulation of DNA-templated transcription"/>
    <property type="evidence" value="ECO:0007669"/>
    <property type="project" value="InterPro"/>
</dbReference>
<evidence type="ECO:0000259" key="10">
    <source>
        <dbReference type="PROSITE" id="PS50110"/>
    </source>
</evidence>
<keyword evidence="6" id="KW-0804">Transcription</keyword>
<dbReference type="PANTHER" id="PTHR48111">
    <property type="entry name" value="REGULATOR OF RPOS"/>
    <property type="match status" value="1"/>
</dbReference>
<evidence type="ECO:0000256" key="8">
    <source>
        <dbReference type="PROSITE-ProRule" id="PRU00169"/>
    </source>
</evidence>
<dbReference type="GO" id="GO:0000156">
    <property type="term" value="F:phosphorelay response regulator activity"/>
    <property type="evidence" value="ECO:0007669"/>
    <property type="project" value="TreeGrafter"/>
</dbReference>
<evidence type="ECO:0000313" key="12">
    <source>
        <dbReference type="EMBL" id="SHI19688.1"/>
    </source>
</evidence>
<keyword evidence="4" id="KW-0805">Transcription regulation</keyword>
<evidence type="ECO:0000256" key="4">
    <source>
        <dbReference type="ARBA" id="ARBA00023015"/>
    </source>
</evidence>
<keyword evidence="5 9" id="KW-0238">DNA-binding</keyword>
<feature type="modified residue" description="4-aspartylphosphate" evidence="8">
    <location>
        <position position="53"/>
    </location>
</feature>
<dbReference type="RefSeq" id="WP_084110300.1">
    <property type="nucleotide sequence ID" value="NZ_FQXJ01000010.1"/>
</dbReference>
<evidence type="ECO:0000256" key="1">
    <source>
        <dbReference type="ARBA" id="ARBA00018672"/>
    </source>
</evidence>
<evidence type="ECO:0000259" key="11">
    <source>
        <dbReference type="PROSITE" id="PS51755"/>
    </source>
</evidence>
<dbReference type="Proteomes" id="UP000183954">
    <property type="component" value="Unassembled WGS sequence"/>
</dbReference>
<feature type="domain" description="OmpR/PhoB-type" evidence="11">
    <location>
        <begin position="128"/>
        <end position="227"/>
    </location>
</feature>
<protein>
    <recommendedName>
        <fullName evidence="1">Stage 0 sporulation protein A homolog</fullName>
    </recommendedName>
</protein>
<dbReference type="Gene3D" id="3.40.50.2300">
    <property type="match status" value="1"/>
</dbReference>
<evidence type="ECO:0000256" key="3">
    <source>
        <dbReference type="ARBA" id="ARBA00023012"/>
    </source>
</evidence>
<evidence type="ECO:0000256" key="5">
    <source>
        <dbReference type="ARBA" id="ARBA00023125"/>
    </source>
</evidence>
<keyword evidence="2 8" id="KW-0597">Phosphoprotein</keyword>
<sequence length="230" mass="26257">MNKNILIADDNDDILEILHRYVTKEGFSPIIAHNGEEALKKFYEFAPVLLLLDVMMPEKDGFEVCKEIRSNSNVPIILITAKGDDGDRIMGLDIGADDYIVKPFSPGEVMARIRAVLRRLDISEEQRKDIVRHPGLEINISDYKVTLNGQLLSLTKKETEIFWLLASNPGKVFSRDNLLTSVWGDDYFGDARTVDTHIKRLRSKLSINEPLNWDIKTIWGVGYKFEVKHV</sequence>
<keyword evidence="3" id="KW-0902">Two-component regulatory system</keyword>
<dbReference type="SUPFAM" id="SSF52172">
    <property type="entry name" value="CheY-like"/>
    <property type="match status" value="1"/>
</dbReference>
<dbReference type="CDD" id="cd00383">
    <property type="entry name" value="trans_reg_C"/>
    <property type="match status" value="1"/>
</dbReference>
<dbReference type="STRING" id="1121420.SAMN02746098_02989"/>
<evidence type="ECO:0000313" key="13">
    <source>
        <dbReference type="Proteomes" id="UP000183954"/>
    </source>
</evidence>
<comment type="function">
    <text evidence="7">May play the central regulatory role in sporulation. It may be an element of the effector pathway responsible for the activation of sporulation genes in response to nutritional stress. Spo0A may act in concert with spo0H (a sigma factor) to control the expression of some genes that are critical to the sporulation process.</text>
</comment>
<dbReference type="SMART" id="SM00448">
    <property type="entry name" value="REC"/>
    <property type="match status" value="1"/>
</dbReference>
<accession>A0A1M5Z6H5</accession>
<dbReference type="InterPro" id="IPR001867">
    <property type="entry name" value="OmpR/PhoB-type_DNA-bd"/>
</dbReference>
<gene>
    <name evidence="12" type="ORF">SAMN02746098_02989</name>
</gene>
<dbReference type="Pfam" id="PF00072">
    <property type="entry name" value="Response_reg"/>
    <property type="match status" value="1"/>
</dbReference>
<evidence type="ECO:0000256" key="2">
    <source>
        <dbReference type="ARBA" id="ARBA00022553"/>
    </source>
</evidence>
<dbReference type="FunFam" id="1.10.10.10:FF:000018">
    <property type="entry name" value="DNA-binding response regulator ResD"/>
    <property type="match status" value="1"/>
</dbReference>
<dbReference type="PROSITE" id="PS50110">
    <property type="entry name" value="RESPONSE_REGULATORY"/>
    <property type="match status" value="1"/>
</dbReference>
<reference evidence="13" key="1">
    <citation type="submission" date="2016-11" db="EMBL/GenBank/DDBJ databases">
        <authorList>
            <person name="Varghese N."/>
            <person name="Submissions S."/>
        </authorList>
    </citation>
    <scope>NUCLEOTIDE SEQUENCE [LARGE SCALE GENOMIC DNA]</scope>
    <source>
        <strain evidence="13">DSM 15449</strain>
    </source>
</reference>
<feature type="DNA-binding region" description="OmpR/PhoB-type" evidence="9">
    <location>
        <begin position="128"/>
        <end position="227"/>
    </location>
</feature>
<dbReference type="EMBL" id="FQXJ01000010">
    <property type="protein sequence ID" value="SHI19688.1"/>
    <property type="molecule type" value="Genomic_DNA"/>
</dbReference>
<feature type="domain" description="Response regulatory" evidence="10">
    <location>
        <begin position="4"/>
        <end position="117"/>
    </location>
</feature>
<dbReference type="Pfam" id="PF00486">
    <property type="entry name" value="Trans_reg_C"/>
    <property type="match status" value="1"/>
</dbReference>